<dbReference type="Proteomes" id="UP000299102">
    <property type="component" value="Unassembled WGS sequence"/>
</dbReference>
<accession>A0A4C1XBU5</accession>
<keyword evidence="2" id="KW-1185">Reference proteome</keyword>
<dbReference type="EMBL" id="BGZK01000811">
    <property type="protein sequence ID" value="GBP61316.1"/>
    <property type="molecule type" value="Genomic_DNA"/>
</dbReference>
<evidence type="ECO:0000313" key="1">
    <source>
        <dbReference type="EMBL" id="GBP61316.1"/>
    </source>
</evidence>
<comment type="caution">
    <text evidence="1">The sequence shown here is derived from an EMBL/GenBank/DDBJ whole genome shotgun (WGS) entry which is preliminary data.</text>
</comment>
<gene>
    <name evidence="1" type="ORF">EVAR_53231_1</name>
</gene>
<protein>
    <submittedName>
        <fullName evidence="1">Uncharacterized protein</fullName>
    </submittedName>
</protein>
<evidence type="ECO:0000313" key="2">
    <source>
        <dbReference type="Proteomes" id="UP000299102"/>
    </source>
</evidence>
<name>A0A4C1XBU5_EUMVA</name>
<dbReference type="AlphaFoldDB" id="A0A4C1XBU5"/>
<organism evidence="1 2">
    <name type="scientific">Eumeta variegata</name>
    <name type="common">Bagworm moth</name>
    <name type="synonym">Eumeta japonica</name>
    <dbReference type="NCBI Taxonomy" id="151549"/>
    <lineage>
        <taxon>Eukaryota</taxon>
        <taxon>Metazoa</taxon>
        <taxon>Ecdysozoa</taxon>
        <taxon>Arthropoda</taxon>
        <taxon>Hexapoda</taxon>
        <taxon>Insecta</taxon>
        <taxon>Pterygota</taxon>
        <taxon>Neoptera</taxon>
        <taxon>Endopterygota</taxon>
        <taxon>Lepidoptera</taxon>
        <taxon>Glossata</taxon>
        <taxon>Ditrysia</taxon>
        <taxon>Tineoidea</taxon>
        <taxon>Psychidae</taxon>
        <taxon>Oiketicinae</taxon>
        <taxon>Eumeta</taxon>
    </lineage>
</organism>
<sequence>MTPHQVIRHQIGTGAMTDRDPDRFVEATPLSSARQLINYSDCRAYYIIRPSTTIRTPEKVLFMLYVRLANNRKMWLQLALRDTALVVTQSKTYFCEDHFVAYYAHAFECHAFTLALSLTIPLSPGGLNI</sequence>
<proteinExistence type="predicted"/>
<reference evidence="1 2" key="1">
    <citation type="journal article" date="2019" name="Commun. Biol.">
        <title>The bagworm genome reveals a unique fibroin gene that provides high tensile strength.</title>
        <authorList>
            <person name="Kono N."/>
            <person name="Nakamura H."/>
            <person name="Ohtoshi R."/>
            <person name="Tomita M."/>
            <person name="Numata K."/>
            <person name="Arakawa K."/>
        </authorList>
    </citation>
    <scope>NUCLEOTIDE SEQUENCE [LARGE SCALE GENOMIC DNA]</scope>
</reference>